<dbReference type="Proteomes" id="UP001153332">
    <property type="component" value="Unassembled WGS sequence"/>
</dbReference>
<sequence length="1199" mass="133889">MDTPWQRPPGKISSGVRQAHPRATLPTDDDDNDGDDGGGIVLEASRVEADLLLNSDNSRVDNRDGPEGEISATCLASEHNTNQSCPSIESCVRGQRVQTQLDIKKRKLHALSTSAPAKKVKVEGNTSVPQSLRSWQLPTQIWQRIFIFLPPKMLGRLLSVNKCFNFLLDPLSNSACNAQISPANSSLLNLKPEVIWQFSRRRFWPTMPAPLQDQTELQMWRLACQVRCQLHDRVDQAVCPAYDSSNAENETASRPIWSFALRSCRSCLVDRTIKEVDLLLSSSIPSCLIPALPFVFIDDKMHVVSSAMLQTGYSATKSPITKIFLSSHVAAIREEFASVRAMGEATAEEWMKGLEGRGRERRTDSLRWEKFEISGGITRMQQRLSSDDTRASDKANKALGSSGVLPSLRKQEGPLEHSRSSDSSGIAPAIPIHSSTYSRESSCGRSTLGRQVLSQVGIPRNKTREEAEELKAARRAEIEKRVAKLKPPLPAHILALCPSFQAAIQITSPLDDTAWDLLKCRLIAQRRDIDQEKLGRPEVLDHSKTPLRRLEDLRTSQKVRLETKHQVDKTWDDAQAPLRARISVLADHIIRDGWGNGRRINKESSPQFAAEVLMYVRRQFYAEIEKDDATARASGQQPIRDISNGPYTRKLTLENMKWLFDVKIKPLTERYGKEIFYCHGCEFNTKPYGFEGVVQHYAAKHTSCLSLGTVVVYWRAEWPAVAPFHPEPHNLKQQQAGPRRHKSNWVLGATYRDQPPHQDGAKPNYGQPVQPVYNTVPFQPPYHQSSPYVAPLHGSIPSQSQVSQSLNNPPLVGTTYHGPIEAVQGVGVYRPVQTSNMDAYQSNSSIAYQNHIGQVQSSYVPSPVIDHQKLEDIARNSRELWFSMAPLKELPGPIRIFVVIHHMATRFRARFSQEPSLALFIDGLSNSKEMRPVRNLNGLRCKACRLRLGITTVEVQNKESYSLPQLVKHFHQRHIEQQYAIGVPVLNWCTDMIFLPDLSILSNLEGLKNVDSRKLSLIYSAFPRATSGDPQSHATTLLANNDTPDYRGHSHTIHPSNQPLLIYETRGQPVRIIQHATQRGTESYNADEDRLETTQPVPNPGVRHDLSIIVKPSEPRAGHPPTHKSSAGTAVTANMVARTNVPSSRQTARPHQASGGGCELVEDVKDDEDDDFDLIAGLESQLDRQASSTGPDNPLGLAQ</sequence>
<gene>
    <name evidence="1" type="ORF">O1611_g3120</name>
</gene>
<protein>
    <submittedName>
        <fullName evidence="1">Uncharacterized protein</fullName>
    </submittedName>
</protein>
<organism evidence="1 2">
    <name type="scientific">Lasiodiplodia mahajangana</name>
    <dbReference type="NCBI Taxonomy" id="1108764"/>
    <lineage>
        <taxon>Eukaryota</taxon>
        <taxon>Fungi</taxon>
        <taxon>Dikarya</taxon>
        <taxon>Ascomycota</taxon>
        <taxon>Pezizomycotina</taxon>
        <taxon>Dothideomycetes</taxon>
        <taxon>Dothideomycetes incertae sedis</taxon>
        <taxon>Botryosphaeriales</taxon>
        <taxon>Botryosphaeriaceae</taxon>
        <taxon>Lasiodiplodia</taxon>
    </lineage>
</organism>
<proteinExistence type="predicted"/>
<keyword evidence="2" id="KW-1185">Reference proteome</keyword>
<comment type="caution">
    <text evidence="1">The sequence shown here is derived from an EMBL/GenBank/DDBJ whole genome shotgun (WGS) entry which is preliminary data.</text>
</comment>
<name>A0ACC2JT43_9PEZI</name>
<evidence type="ECO:0000313" key="2">
    <source>
        <dbReference type="Proteomes" id="UP001153332"/>
    </source>
</evidence>
<evidence type="ECO:0000313" key="1">
    <source>
        <dbReference type="EMBL" id="KAJ8130509.1"/>
    </source>
</evidence>
<dbReference type="EMBL" id="JAPUUL010000483">
    <property type="protein sequence ID" value="KAJ8130509.1"/>
    <property type="molecule type" value="Genomic_DNA"/>
</dbReference>
<accession>A0ACC2JT43</accession>
<reference evidence="1" key="1">
    <citation type="submission" date="2022-12" db="EMBL/GenBank/DDBJ databases">
        <title>Genome Sequence of Lasiodiplodia mahajangana.</title>
        <authorList>
            <person name="Buettner E."/>
        </authorList>
    </citation>
    <scope>NUCLEOTIDE SEQUENCE</scope>
    <source>
        <strain evidence="1">VT137</strain>
    </source>
</reference>